<accession>A0A7C6A8U1</accession>
<name>A0A7C6A8U1_UNCW3</name>
<organism evidence="1">
    <name type="scientific">candidate division WOR-3 bacterium</name>
    <dbReference type="NCBI Taxonomy" id="2052148"/>
    <lineage>
        <taxon>Bacteria</taxon>
        <taxon>Bacteria division WOR-3</taxon>
    </lineage>
</organism>
<reference evidence="1" key="1">
    <citation type="journal article" date="2020" name="mSystems">
        <title>Genome- and Community-Level Interaction Insights into Carbon Utilization and Element Cycling Functions of Hydrothermarchaeota in Hydrothermal Sediment.</title>
        <authorList>
            <person name="Zhou Z."/>
            <person name="Liu Y."/>
            <person name="Xu W."/>
            <person name="Pan J."/>
            <person name="Luo Z.H."/>
            <person name="Li M."/>
        </authorList>
    </citation>
    <scope>NUCLEOTIDE SEQUENCE [LARGE SCALE GENOMIC DNA]</scope>
    <source>
        <strain evidence="1">SpSt-876</strain>
    </source>
</reference>
<dbReference type="EMBL" id="DTLI01000054">
    <property type="protein sequence ID" value="HHS51673.1"/>
    <property type="molecule type" value="Genomic_DNA"/>
</dbReference>
<comment type="caution">
    <text evidence="1">The sequence shown here is derived from an EMBL/GenBank/DDBJ whole genome shotgun (WGS) entry which is preliminary data.</text>
</comment>
<proteinExistence type="predicted"/>
<dbReference type="InterPro" id="IPR021457">
    <property type="entry name" value="DUF3108"/>
</dbReference>
<protein>
    <submittedName>
        <fullName evidence="1">DUF3108 domain-containing protein</fullName>
    </submittedName>
</protein>
<dbReference type="AlphaFoldDB" id="A0A7C6A8U1"/>
<dbReference type="Pfam" id="PF11306">
    <property type="entry name" value="DUF3108"/>
    <property type="match status" value="1"/>
</dbReference>
<evidence type="ECO:0000313" key="1">
    <source>
        <dbReference type="EMBL" id="HHS51673.1"/>
    </source>
</evidence>
<sequence length="228" mass="26164">MLFSLIVLFLTLPIGETLHYTLQFGPLRVGTLDLKIEDLVIVEKETSYHFVAHLKSNPSYRFLFQIDDQLESYTRLRDFATWQSIKRVSEGNYKNQTQANFDYAQKKIFYSDSSVFDLAPETKDLLSTWYYFRTLNLKPNETLTINVHMDKKDYRLLVVTIGPMVVSTGIGKLECLMVKPKLPSQYDIGTVYLTNDVLKIPAMIKKRFSFGNIVAVLTKIGRIDPSGG</sequence>
<gene>
    <name evidence="1" type="ORF">ENW73_02240</name>
</gene>